<dbReference type="InterPro" id="IPR014362">
    <property type="entry name" value="Glu_DH"/>
</dbReference>
<dbReference type="PRINTS" id="PR00082">
    <property type="entry name" value="GLFDHDRGNASE"/>
</dbReference>
<dbReference type="InterPro" id="IPR046346">
    <property type="entry name" value="Aminoacid_DH-like_N_sf"/>
</dbReference>
<proteinExistence type="inferred from homology"/>
<dbReference type="InterPro" id="IPR006095">
    <property type="entry name" value="Glu/Leu/Phe/Val/Trp_DH"/>
</dbReference>
<dbReference type="Pfam" id="PF02812">
    <property type="entry name" value="ELFV_dehydrog_N"/>
    <property type="match status" value="1"/>
</dbReference>
<dbReference type="EMBL" id="FNHQ01000001">
    <property type="protein sequence ID" value="SDM03128.1"/>
    <property type="molecule type" value="Genomic_DNA"/>
</dbReference>
<organism evidence="10 11">
    <name type="scientific">Megasphaera paucivorans</name>
    <dbReference type="NCBI Taxonomy" id="349095"/>
    <lineage>
        <taxon>Bacteria</taxon>
        <taxon>Bacillati</taxon>
        <taxon>Bacillota</taxon>
        <taxon>Negativicutes</taxon>
        <taxon>Veillonellales</taxon>
        <taxon>Veillonellaceae</taxon>
        <taxon>Megasphaera</taxon>
    </lineage>
</organism>
<accession>A0A1G9PWH9</accession>
<evidence type="ECO:0000256" key="7">
    <source>
        <dbReference type="PIRSR" id="PIRSR000185-3"/>
    </source>
</evidence>
<keyword evidence="6" id="KW-0520">NAD</keyword>
<reference evidence="10 11" key="1">
    <citation type="submission" date="2016-10" db="EMBL/GenBank/DDBJ databases">
        <authorList>
            <person name="de Groot N.N."/>
        </authorList>
    </citation>
    <scope>NUCLEOTIDE SEQUENCE [LARGE SCALE GENOMIC DNA]</scope>
    <source>
        <strain evidence="10 11">DSM 16981</strain>
    </source>
</reference>
<dbReference type="InterPro" id="IPR033524">
    <property type="entry name" value="Glu/Leu/Phe/Val_DH_AS"/>
</dbReference>
<name>A0A1G9PWH9_9FIRM</name>
<evidence type="ECO:0000256" key="3">
    <source>
        <dbReference type="ARBA" id="ARBA00023002"/>
    </source>
</evidence>
<feature type="domain" description="Glutamate/phenylalanine/leucine/valine/L-tryptophan dehydrogenase C-terminal" evidence="9">
    <location>
        <begin position="183"/>
        <end position="416"/>
    </location>
</feature>
<dbReference type="GO" id="GO:0006538">
    <property type="term" value="P:L-glutamate catabolic process"/>
    <property type="evidence" value="ECO:0007669"/>
    <property type="project" value="TreeGrafter"/>
</dbReference>
<keyword evidence="3 4" id="KW-0560">Oxidoreductase</keyword>
<dbReference type="InterPro" id="IPR036291">
    <property type="entry name" value="NAD(P)-bd_dom_sf"/>
</dbReference>
<evidence type="ECO:0000256" key="1">
    <source>
        <dbReference type="ARBA" id="ARBA00006382"/>
    </source>
</evidence>
<dbReference type="GO" id="GO:0000166">
    <property type="term" value="F:nucleotide binding"/>
    <property type="evidence" value="ECO:0007669"/>
    <property type="project" value="UniProtKB-KW"/>
</dbReference>
<keyword evidence="11" id="KW-1185">Reference proteome</keyword>
<dbReference type="FunFam" id="3.40.50.10860:FF:000003">
    <property type="entry name" value="Glutamate dehydrogenase"/>
    <property type="match status" value="1"/>
</dbReference>
<gene>
    <name evidence="10" type="ORF">SAMN05660299_00025</name>
</gene>
<dbReference type="Gene3D" id="3.40.50.720">
    <property type="entry name" value="NAD(P)-binding Rossmann-like Domain"/>
    <property type="match status" value="1"/>
</dbReference>
<dbReference type="SUPFAM" id="SSF53223">
    <property type="entry name" value="Aminoacid dehydrogenase-like, N-terminal domain"/>
    <property type="match status" value="1"/>
</dbReference>
<dbReference type="SMART" id="SM00839">
    <property type="entry name" value="ELFV_dehydrog"/>
    <property type="match status" value="1"/>
</dbReference>
<sequence length="419" mass="46653">MMTTYDPYQNMLNVLDEAAAVLKLHKDEYAFVRYPEREMTVSLPIRMDDGHIQVFEGYRVQHSSVRGPAKGGIRYHPCSNVNETRALAGWMTIKCAVADIPYGGAKGGIQVNPQLLSNRELERLTREYIYRISPIIGEDTDVPAPDVGTNAQIMAWIVDEYSKLTGKYTPGVVTGKPIEIGGSLGRNEATGRGIMYTLMSYLETAGKNPCDITMAAQGFGNVGSVGCLLMKRAGVKIVAIGDVGRSLYNPNGIDIEKAYVYANSHGRTLNGYQEEGMKVIPKEAVLHLDVDVLFMAAMENQLNDKTMKDVKANIILEGANGPTTTEADAYFYKKGIEILPDVMTNAGGVVGSYYEWVQNRTGLYWSEEEYNKKLHDNMKKTFQTVWQIKRKYHVPARLACYIIALNRIVKAQNYRGFLG</sequence>
<dbReference type="Pfam" id="PF00208">
    <property type="entry name" value="ELFV_dehydrog"/>
    <property type="match status" value="1"/>
</dbReference>
<dbReference type="PANTHER" id="PTHR11606">
    <property type="entry name" value="GLUTAMATE DEHYDROGENASE"/>
    <property type="match status" value="1"/>
</dbReference>
<dbReference type="Gene3D" id="3.40.50.10860">
    <property type="entry name" value="Leucine Dehydrogenase, chain A, domain 1"/>
    <property type="match status" value="1"/>
</dbReference>
<feature type="binding site" evidence="6">
    <location>
        <position position="352"/>
    </location>
    <ligand>
        <name>substrate</name>
    </ligand>
</feature>
<feature type="site" description="Important for catalysis" evidence="7">
    <location>
        <position position="146"/>
    </location>
</feature>
<feature type="binding site" evidence="6">
    <location>
        <position position="70"/>
    </location>
    <ligand>
        <name>substrate</name>
    </ligand>
</feature>
<dbReference type="Proteomes" id="UP000199309">
    <property type="component" value="Unassembled WGS sequence"/>
</dbReference>
<dbReference type="GO" id="GO:0004352">
    <property type="term" value="F:glutamate dehydrogenase (NAD+) activity"/>
    <property type="evidence" value="ECO:0007669"/>
    <property type="project" value="TreeGrafter"/>
</dbReference>
<evidence type="ECO:0000256" key="5">
    <source>
        <dbReference type="PIRSR" id="PIRSR000185-1"/>
    </source>
</evidence>
<evidence type="ECO:0000313" key="11">
    <source>
        <dbReference type="Proteomes" id="UP000199309"/>
    </source>
</evidence>
<dbReference type="PROSITE" id="PS00074">
    <property type="entry name" value="GLFV_DEHYDROGENASE"/>
    <property type="match status" value="1"/>
</dbReference>
<dbReference type="CDD" id="cd01076">
    <property type="entry name" value="NAD_bind_1_Glu_DH"/>
    <property type="match status" value="1"/>
</dbReference>
<comment type="similarity">
    <text evidence="1 4 8">Belongs to the Glu/Leu/Phe/Val dehydrogenases family.</text>
</comment>
<dbReference type="InterPro" id="IPR033922">
    <property type="entry name" value="NAD_bind_Glu_DH"/>
</dbReference>
<evidence type="ECO:0000313" key="10">
    <source>
        <dbReference type="EMBL" id="SDM03128.1"/>
    </source>
</evidence>
<evidence type="ECO:0000256" key="8">
    <source>
        <dbReference type="RuleBase" id="RU004417"/>
    </source>
</evidence>
<dbReference type="AlphaFoldDB" id="A0A1G9PWH9"/>
<evidence type="ECO:0000256" key="4">
    <source>
        <dbReference type="PIRNR" id="PIRNR000185"/>
    </source>
</evidence>
<feature type="binding site" evidence="6">
    <location>
        <position position="190"/>
    </location>
    <ligand>
        <name>NAD(+)</name>
        <dbReference type="ChEBI" id="CHEBI:57540"/>
    </ligand>
</feature>
<dbReference type="InterPro" id="IPR006097">
    <property type="entry name" value="Glu/Leu/Phe/Val/Trp_DH_dimer"/>
</dbReference>
<evidence type="ECO:0000256" key="2">
    <source>
        <dbReference type="ARBA" id="ARBA00012896"/>
    </source>
</evidence>
<dbReference type="PANTHER" id="PTHR11606:SF13">
    <property type="entry name" value="GLUTAMATE DEHYDROGENASE 1, MITOCHONDRIAL"/>
    <property type="match status" value="1"/>
</dbReference>
<dbReference type="STRING" id="349095.SAMN05660299_00025"/>
<feature type="active site" description="Proton donor" evidence="5">
    <location>
        <position position="106"/>
    </location>
</feature>
<feature type="binding site" evidence="6">
    <location>
        <position position="94"/>
    </location>
    <ligand>
        <name>substrate</name>
    </ligand>
</feature>
<keyword evidence="6" id="KW-0547">Nucleotide-binding</keyword>
<evidence type="ECO:0000256" key="6">
    <source>
        <dbReference type="PIRSR" id="PIRSR000185-2"/>
    </source>
</evidence>
<feature type="binding site" evidence="6">
    <location>
        <position position="221"/>
    </location>
    <ligand>
        <name>NAD(+)</name>
        <dbReference type="ChEBI" id="CHEBI:57540"/>
    </ligand>
</feature>
<dbReference type="PIRSF" id="PIRSF000185">
    <property type="entry name" value="Glu_DH"/>
    <property type="match status" value="1"/>
</dbReference>
<protein>
    <recommendedName>
        <fullName evidence="2 4">Glutamate dehydrogenase</fullName>
    </recommendedName>
</protein>
<dbReference type="InterPro" id="IPR006096">
    <property type="entry name" value="Glu/Leu/Phe/Val/Trp_DH_C"/>
</dbReference>
<evidence type="ECO:0000259" key="9">
    <source>
        <dbReference type="SMART" id="SM00839"/>
    </source>
</evidence>
<dbReference type="SUPFAM" id="SSF51735">
    <property type="entry name" value="NAD(P)-binding Rossmann-fold domains"/>
    <property type="match status" value="1"/>
</dbReference>